<proteinExistence type="predicted"/>
<name>A0A3N4MYU6_9NEIS</name>
<evidence type="ECO:0000313" key="1">
    <source>
        <dbReference type="EMBL" id="RPD89154.1"/>
    </source>
</evidence>
<evidence type="ECO:0008006" key="3">
    <source>
        <dbReference type="Google" id="ProtNLM"/>
    </source>
</evidence>
<keyword evidence="2" id="KW-1185">Reference proteome</keyword>
<protein>
    <recommendedName>
        <fullName evidence="3">Protein YjdM N-terminal domain-containing protein</fullName>
    </recommendedName>
</protein>
<dbReference type="Proteomes" id="UP000272412">
    <property type="component" value="Unassembled WGS sequence"/>
</dbReference>
<dbReference type="AlphaFoldDB" id="A0A3N4MYU6"/>
<accession>A0A3N4MYU6</accession>
<sequence>MEIRSHIYCPNCQFPYCHHTPDGLLQCTQCGHTWQEAQQELAKHVAYQNGQIKEINPEGDSQ</sequence>
<reference evidence="1 2" key="1">
    <citation type="submission" date="2018-11" db="EMBL/GenBank/DDBJ databases">
        <title>Neisseria weixii sp. nov. isolated from the rectal contents of plateau pika (Ochotona cruzoniae).</title>
        <authorList>
            <person name="Zhang G."/>
        </authorList>
    </citation>
    <scope>NUCLEOTIDE SEQUENCE [LARGE SCALE GENOMIC DNA]</scope>
    <source>
        <strain evidence="1 2">10009</strain>
    </source>
</reference>
<evidence type="ECO:0000313" key="2">
    <source>
        <dbReference type="Proteomes" id="UP000272412"/>
    </source>
</evidence>
<dbReference type="EMBL" id="RPFL01000009">
    <property type="protein sequence ID" value="RPD89154.1"/>
    <property type="molecule type" value="Genomic_DNA"/>
</dbReference>
<dbReference type="KEGG" id="nwx:CGZ65_03880"/>
<dbReference type="RefSeq" id="WP_096294894.1">
    <property type="nucleotide sequence ID" value="NZ_CP023429.1"/>
</dbReference>
<dbReference type="OrthoDB" id="8611981at2"/>
<comment type="caution">
    <text evidence="1">The sequence shown here is derived from an EMBL/GenBank/DDBJ whole genome shotgun (WGS) entry which is preliminary data.</text>
</comment>
<gene>
    <name evidence="1" type="ORF">EGK74_04705</name>
</gene>
<organism evidence="1 2">
    <name type="scientific">Neisseria weixii</name>
    <dbReference type="NCBI Taxonomy" id="1853276"/>
    <lineage>
        <taxon>Bacteria</taxon>
        <taxon>Pseudomonadati</taxon>
        <taxon>Pseudomonadota</taxon>
        <taxon>Betaproteobacteria</taxon>
        <taxon>Neisseriales</taxon>
        <taxon>Neisseriaceae</taxon>
        <taxon>Neisseria</taxon>
    </lineage>
</organism>